<protein>
    <submittedName>
        <fullName evidence="2">Uncharacterized protein</fullName>
    </submittedName>
</protein>
<reference evidence="2 3" key="1">
    <citation type="journal article" date="2020" name="ISME J.">
        <title>Uncovering the hidden diversity of litter-decomposition mechanisms in mushroom-forming fungi.</title>
        <authorList>
            <person name="Floudas D."/>
            <person name="Bentzer J."/>
            <person name="Ahren D."/>
            <person name="Johansson T."/>
            <person name="Persson P."/>
            <person name="Tunlid A."/>
        </authorList>
    </citation>
    <scope>NUCLEOTIDE SEQUENCE [LARGE SCALE GENOMIC DNA]</scope>
    <source>
        <strain evidence="2 3">CBS 101986</strain>
    </source>
</reference>
<dbReference type="AlphaFoldDB" id="A0A8H5B0V5"/>
<proteinExistence type="predicted"/>
<keyword evidence="3" id="KW-1185">Reference proteome</keyword>
<accession>A0A8H5B0V5</accession>
<evidence type="ECO:0000313" key="3">
    <source>
        <dbReference type="Proteomes" id="UP000567179"/>
    </source>
</evidence>
<dbReference type="Proteomes" id="UP000567179">
    <property type="component" value="Unassembled WGS sequence"/>
</dbReference>
<feature type="region of interest" description="Disordered" evidence="1">
    <location>
        <begin position="38"/>
        <end position="61"/>
    </location>
</feature>
<organism evidence="2 3">
    <name type="scientific">Psilocybe cf. subviscida</name>
    <dbReference type="NCBI Taxonomy" id="2480587"/>
    <lineage>
        <taxon>Eukaryota</taxon>
        <taxon>Fungi</taxon>
        <taxon>Dikarya</taxon>
        <taxon>Basidiomycota</taxon>
        <taxon>Agaricomycotina</taxon>
        <taxon>Agaricomycetes</taxon>
        <taxon>Agaricomycetidae</taxon>
        <taxon>Agaricales</taxon>
        <taxon>Agaricineae</taxon>
        <taxon>Strophariaceae</taxon>
        <taxon>Psilocybe</taxon>
    </lineage>
</organism>
<feature type="compositionally biased region" description="Basic and acidic residues" evidence="1">
    <location>
        <begin position="38"/>
        <end position="52"/>
    </location>
</feature>
<name>A0A8H5B0V5_9AGAR</name>
<evidence type="ECO:0000313" key="2">
    <source>
        <dbReference type="EMBL" id="KAF5314463.1"/>
    </source>
</evidence>
<gene>
    <name evidence="2" type="ORF">D9619_011744</name>
</gene>
<sequence length="193" mass="20991">MVDIIDRCGDSRSMLIGWTTRSGHINGMLLLVNNGSECRETAGDPRPARDSSPRQSPSPSLTLRLPMNWRTLLLLAPHLPPSSILTASSLDIAVTVDRAVAITIELCSPASSADVVSAGVGGRTQTGACETWHTDTEQEHEYEPSTARPCTCVMQHCAVAAIRRVRKGTMTPEEFCEYMDDVGLLPQCLRTVR</sequence>
<comment type="caution">
    <text evidence="2">The sequence shown here is derived from an EMBL/GenBank/DDBJ whole genome shotgun (WGS) entry which is preliminary data.</text>
</comment>
<dbReference type="EMBL" id="JAACJJ010000044">
    <property type="protein sequence ID" value="KAF5314463.1"/>
    <property type="molecule type" value="Genomic_DNA"/>
</dbReference>
<evidence type="ECO:0000256" key="1">
    <source>
        <dbReference type="SAM" id="MobiDB-lite"/>
    </source>
</evidence>